<feature type="compositionally biased region" description="Low complexity" evidence="2">
    <location>
        <begin position="1"/>
        <end position="14"/>
    </location>
</feature>
<dbReference type="EMBL" id="LHPF02000005">
    <property type="protein sequence ID" value="PSC74195.1"/>
    <property type="molecule type" value="Genomic_DNA"/>
</dbReference>
<dbReference type="PANTHER" id="PTHR47490">
    <property type="entry name" value="PROTEIN BLISTER"/>
    <property type="match status" value="1"/>
</dbReference>
<dbReference type="PANTHER" id="PTHR47490:SF2">
    <property type="entry name" value="PROTEIN BLISTER"/>
    <property type="match status" value="1"/>
</dbReference>
<feature type="region of interest" description="Disordered" evidence="2">
    <location>
        <begin position="215"/>
        <end position="286"/>
    </location>
</feature>
<dbReference type="Proteomes" id="UP000239649">
    <property type="component" value="Unassembled WGS sequence"/>
</dbReference>
<keyword evidence="4" id="KW-1185">Reference proteome</keyword>
<feature type="region of interest" description="Disordered" evidence="2">
    <location>
        <begin position="1"/>
        <end position="51"/>
    </location>
</feature>
<accession>A0A2P6VJC3</accession>
<gene>
    <name evidence="3" type="ORF">C2E20_2619</name>
</gene>
<name>A0A2P6VJC3_9CHLO</name>
<organism evidence="3 4">
    <name type="scientific">Micractinium conductrix</name>
    <dbReference type="NCBI Taxonomy" id="554055"/>
    <lineage>
        <taxon>Eukaryota</taxon>
        <taxon>Viridiplantae</taxon>
        <taxon>Chlorophyta</taxon>
        <taxon>core chlorophytes</taxon>
        <taxon>Trebouxiophyceae</taxon>
        <taxon>Chlorellales</taxon>
        <taxon>Chlorellaceae</taxon>
        <taxon>Chlorella clade</taxon>
        <taxon>Micractinium</taxon>
    </lineage>
</organism>
<evidence type="ECO:0000256" key="2">
    <source>
        <dbReference type="SAM" id="MobiDB-lite"/>
    </source>
</evidence>
<dbReference type="InterPro" id="IPR044194">
    <property type="entry name" value="BLISTER"/>
</dbReference>
<dbReference type="OrthoDB" id="552182at2759"/>
<proteinExistence type="predicted"/>
<evidence type="ECO:0000313" key="4">
    <source>
        <dbReference type="Proteomes" id="UP000239649"/>
    </source>
</evidence>
<feature type="compositionally biased region" description="Low complexity" evidence="2">
    <location>
        <begin position="256"/>
        <end position="278"/>
    </location>
</feature>
<evidence type="ECO:0000313" key="3">
    <source>
        <dbReference type="EMBL" id="PSC74195.1"/>
    </source>
</evidence>
<feature type="coiled-coil region" evidence="1">
    <location>
        <begin position="103"/>
        <end position="165"/>
    </location>
</feature>
<dbReference type="GO" id="GO:0040008">
    <property type="term" value="P:regulation of growth"/>
    <property type="evidence" value="ECO:0007669"/>
    <property type="project" value="InterPro"/>
</dbReference>
<keyword evidence="1" id="KW-0175">Coiled coil</keyword>
<feature type="coiled-coil region" evidence="1">
    <location>
        <begin position="441"/>
        <end position="496"/>
    </location>
</feature>
<feature type="compositionally biased region" description="Low complexity" evidence="2">
    <location>
        <begin position="225"/>
        <end position="241"/>
    </location>
</feature>
<reference evidence="3 4" key="1">
    <citation type="journal article" date="2018" name="Plant J.">
        <title>Genome sequences of Chlorella sorokiniana UTEX 1602 and Micractinium conductrix SAG 241.80: implications to maltose excretion by a green alga.</title>
        <authorList>
            <person name="Arriola M.B."/>
            <person name="Velmurugan N."/>
            <person name="Zhang Y."/>
            <person name="Plunkett M.H."/>
            <person name="Hondzo H."/>
            <person name="Barney B.M."/>
        </authorList>
    </citation>
    <scope>NUCLEOTIDE SEQUENCE [LARGE SCALE GENOMIC DNA]</scope>
    <source>
        <strain evidence="3 4">SAG 241.80</strain>
    </source>
</reference>
<protein>
    <submittedName>
        <fullName evidence="3">GPI-anchored adhesin PGA55 isoform X1</fullName>
    </submittedName>
</protein>
<feature type="region of interest" description="Disordered" evidence="2">
    <location>
        <begin position="314"/>
        <end position="334"/>
    </location>
</feature>
<sequence>MTAAPLSRAELAAAGRHKLEDDATSASSLLPSHDRTAGPAGLPSSGSVSKFGASASRAHEFKALQQHIDELTEGKFVLQRALEQQSKLADSLAEENEALTRWHNEAGREAMDLQRRLQEVQEHVAMQAAAVDAANAERDAYKLSAQEIQERSKSLAAEVVALEEQVLRLKSSHLKDRTEASGAGEVVRAMQAQLEAVSKERGTLLDEVHKLREESAEAKHQLKRAQQALGAAQHTAAEQAGARGGGDAATPPSAHQQASAEAATPEAAAAAQVAGEAATQRLHEVQREHAAELSRLEAELQLVQRQNVELQQRLKQAGAAAPGTPAAPPDAQPVGSGFTVVGGVPLPPAGPRVSGAIAEQALQDAAAAAAAAAAADGTAVGRPASVVPALPGVPPELSVLLPAALYQPPSAAGGAGAAVAEEAAAGAEAALQLTSSIYLLLDALEQEKRQLVATVNAKQEEVDREQRTAVMLEQRLAAQQRRIEVLTQQAQQQAQQAAAPLGSGAAKA</sequence>
<evidence type="ECO:0000256" key="1">
    <source>
        <dbReference type="SAM" id="Coils"/>
    </source>
</evidence>
<dbReference type="AlphaFoldDB" id="A0A2P6VJC3"/>
<comment type="caution">
    <text evidence="3">The sequence shown here is derived from an EMBL/GenBank/DDBJ whole genome shotgun (WGS) entry which is preliminary data.</text>
</comment>